<dbReference type="InterPro" id="IPR058247">
    <property type="entry name" value="DUF1453"/>
</dbReference>
<dbReference type="Proteomes" id="UP001519887">
    <property type="component" value="Unassembled WGS sequence"/>
</dbReference>
<protein>
    <submittedName>
        <fullName evidence="2">Cytochrome c biogenesis protein CcdC</fullName>
    </submittedName>
</protein>
<feature type="transmembrane region" description="Helical" evidence="1">
    <location>
        <begin position="34"/>
        <end position="51"/>
    </location>
</feature>
<keyword evidence="3" id="KW-1185">Reference proteome</keyword>
<evidence type="ECO:0000313" key="2">
    <source>
        <dbReference type="EMBL" id="MBW7459361.1"/>
    </source>
</evidence>
<keyword evidence="1" id="KW-0812">Transmembrane</keyword>
<comment type="caution">
    <text evidence="2">The sequence shown here is derived from an EMBL/GenBank/DDBJ whole genome shotgun (WGS) entry which is preliminary data.</text>
</comment>
<feature type="transmembrane region" description="Helical" evidence="1">
    <location>
        <begin position="96"/>
        <end position="119"/>
    </location>
</feature>
<keyword evidence="1" id="KW-1133">Transmembrane helix</keyword>
<sequence>MSAPASMVISVLIFILIVSGLSRGMKNPIRQSGITLLLPIIYIATCLFQLLDPDLHAQEDQIILALVAGLVIAVPLVIATNFEVRSDGIYFQRSSAVFVILIVVFALRFALMGMITGIDSTTLEFILNTATLSYIAVWRIAVFAKFQRVVNSRAHV</sequence>
<feature type="transmembrane region" description="Helical" evidence="1">
    <location>
        <begin position="125"/>
        <end position="144"/>
    </location>
</feature>
<feature type="transmembrane region" description="Helical" evidence="1">
    <location>
        <begin position="63"/>
        <end position="84"/>
    </location>
</feature>
<name>A0ABS7CFG9_9BACL</name>
<dbReference type="RefSeq" id="WP_210037448.1">
    <property type="nucleotide sequence ID" value="NZ_JBHLVU010000004.1"/>
</dbReference>
<proteinExistence type="predicted"/>
<keyword evidence="1" id="KW-0472">Membrane</keyword>
<evidence type="ECO:0000313" key="3">
    <source>
        <dbReference type="Proteomes" id="UP001519887"/>
    </source>
</evidence>
<organism evidence="2 3">
    <name type="scientific">Paenibacillus sepulcri</name>
    <dbReference type="NCBI Taxonomy" id="359917"/>
    <lineage>
        <taxon>Bacteria</taxon>
        <taxon>Bacillati</taxon>
        <taxon>Bacillota</taxon>
        <taxon>Bacilli</taxon>
        <taxon>Bacillales</taxon>
        <taxon>Paenibacillaceae</taxon>
        <taxon>Paenibacillus</taxon>
    </lineage>
</organism>
<accession>A0ABS7CFG9</accession>
<dbReference type="EMBL" id="JAHZIK010001604">
    <property type="protein sequence ID" value="MBW7459361.1"/>
    <property type="molecule type" value="Genomic_DNA"/>
</dbReference>
<reference evidence="2 3" key="1">
    <citation type="submission" date="2021-07" db="EMBL/GenBank/DDBJ databases">
        <title>Paenibacillus radiodurans sp. nov., isolated from the southeastern edge of Tengger Desert.</title>
        <authorList>
            <person name="Zhang G."/>
        </authorList>
    </citation>
    <scope>NUCLEOTIDE SEQUENCE [LARGE SCALE GENOMIC DNA]</scope>
    <source>
        <strain evidence="2 3">CCM 7311</strain>
    </source>
</reference>
<dbReference type="PANTHER" id="PTHR39164">
    <property type="entry name" value="PROTEIN CCDC"/>
    <property type="match status" value="1"/>
</dbReference>
<dbReference type="InterPro" id="IPR031306">
    <property type="entry name" value="CcdC"/>
</dbReference>
<evidence type="ECO:0000256" key="1">
    <source>
        <dbReference type="SAM" id="Phobius"/>
    </source>
</evidence>
<feature type="transmembrane region" description="Helical" evidence="1">
    <location>
        <begin position="6"/>
        <end position="22"/>
    </location>
</feature>
<dbReference type="PANTHER" id="PTHR39164:SF1">
    <property type="entry name" value="PROTEIN CCDC"/>
    <property type="match status" value="1"/>
</dbReference>
<dbReference type="Pfam" id="PF07301">
    <property type="entry name" value="DUF1453"/>
    <property type="match status" value="1"/>
</dbReference>
<gene>
    <name evidence="2" type="ORF">K0U00_35435</name>
</gene>